<dbReference type="Gene3D" id="1.10.10.10">
    <property type="entry name" value="Winged helix-like DNA-binding domain superfamily/Winged helix DNA-binding domain"/>
    <property type="match status" value="1"/>
</dbReference>
<dbReference type="GO" id="GO:0006357">
    <property type="term" value="P:regulation of transcription by RNA polymerase II"/>
    <property type="evidence" value="ECO:0007669"/>
    <property type="project" value="TreeGrafter"/>
</dbReference>
<keyword evidence="2" id="KW-0597">Phosphoprotein</keyword>
<evidence type="ECO:0000256" key="8">
    <source>
        <dbReference type="ARBA" id="ARBA00061350"/>
    </source>
</evidence>
<evidence type="ECO:0000256" key="10">
    <source>
        <dbReference type="SAM" id="MobiDB-lite"/>
    </source>
</evidence>
<dbReference type="STRING" id="981085.W9RUK3"/>
<evidence type="ECO:0000256" key="5">
    <source>
        <dbReference type="ARBA" id="ARBA00023125"/>
    </source>
</evidence>
<dbReference type="PRINTS" id="PR00056">
    <property type="entry name" value="HSFDOMAIN"/>
</dbReference>
<keyword evidence="6" id="KW-0804">Transcription</keyword>
<dbReference type="InterPro" id="IPR036388">
    <property type="entry name" value="WH-like_DNA-bd_sf"/>
</dbReference>
<dbReference type="GO" id="GO:0005634">
    <property type="term" value="C:nucleus"/>
    <property type="evidence" value="ECO:0007669"/>
    <property type="project" value="UniProtKB-SubCell"/>
</dbReference>
<dbReference type="OrthoDB" id="60033at2759"/>
<evidence type="ECO:0000313" key="12">
    <source>
        <dbReference type="EMBL" id="EXB73686.1"/>
    </source>
</evidence>
<dbReference type="GO" id="GO:0003700">
    <property type="term" value="F:DNA-binding transcription factor activity"/>
    <property type="evidence" value="ECO:0007669"/>
    <property type="project" value="InterPro"/>
</dbReference>
<dbReference type="PANTHER" id="PTHR10015">
    <property type="entry name" value="HEAT SHOCK TRANSCRIPTION FACTOR"/>
    <property type="match status" value="1"/>
</dbReference>
<feature type="region of interest" description="Disordered" evidence="10">
    <location>
        <begin position="437"/>
        <end position="476"/>
    </location>
</feature>
<keyword evidence="9" id="KW-0175">Coiled coil</keyword>
<comment type="subcellular location">
    <subcellularLocation>
        <location evidence="1">Nucleus</location>
    </subcellularLocation>
</comment>
<evidence type="ECO:0000256" key="7">
    <source>
        <dbReference type="ARBA" id="ARBA00023242"/>
    </source>
</evidence>
<evidence type="ECO:0000313" key="13">
    <source>
        <dbReference type="Proteomes" id="UP000030645"/>
    </source>
</evidence>
<dbReference type="eggNOG" id="KOG0627">
    <property type="taxonomic scope" value="Eukaryota"/>
</dbReference>
<feature type="compositionally biased region" description="Basic and acidic residues" evidence="10">
    <location>
        <begin position="278"/>
        <end position="288"/>
    </location>
</feature>
<feature type="compositionally biased region" description="Polar residues" evidence="10">
    <location>
        <begin position="467"/>
        <end position="476"/>
    </location>
</feature>
<name>W9RUK3_9ROSA</name>
<dbReference type="EMBL" id="KE344640">
    <property type="protein sequence ID" value="EXB73686.1"/>
    <property type="molecule type" value="Genomic_DNA"/>
</dbReference>
<dbReference type="GO" id="GO:0034605">
    <property type="term" value="P:cellular response to heat"/>
    <property type="evidence" value="ECO:0007669"/>
    <property type="project" value="TreeGrafter"/>
</dbReference>
<dbReference type="AlphaFoldDB" id="W9RUK3"/>
<feature type="coiled-coil region" evidence="9">
    <location>
        <begin position="129"/>
        <end position="156"/>
    </location>
</feature>
<dbReference type="PROSITE" id="PS00434">
    <property type="entry name" value="HSF_DOMAIN"/>
    <property type="match status" value="1"/>
</dbReference>
<dbReference type="FunFam" id="1.10.10.10:FF:000057">
    <property type="entry name" value="Heat shock transcription factor 1"/>
    <property type="match status" value="1"/>
</dbReference>
<feature type="region of interest" description="Disordered" evidence="10">
    <location>
        <begin position="260"/>
        <end position="288"/>
    </location>
</feature>
<sequence>MEAAHAGGGGGGGGGSGGPAPFLLKTYDMVDDSATDEIVSWSSNKNSFVVWNPPEFSRLLLPTYFKHNNFSSFIRQLNTYGFRKIDPERWEFANEDFVKDQKHLLKNIHRRKPIHSHSNPQCSLVDPERAALDEEIEKLSREKLVLEANIARCKQQLTAKHQLENVTQRVNGIERRQDNLQSFLEKAVQDPAFIDYVIERIESMDLAYNKKRRLPEVDYSQPAVDDSFVENQSNSRAEFGNIFHRDFSNKLRLELSPAVSDINPVSNSNQSSNEEGETTQKKISEGELRGTRTRTEGLFLAPEPLELSDTGTSFGFKMDSSLSIKPPTSGSPRLHSLQPNLTSCEEGDSRISCQLNLTLASLPSQVNNIPYSAGMLSESRFVANTKESDIVATPKKKNLADEGKPLSAPQEAANNQAAAVKVNDVFWEQFLTERPGCSDNEEASSNYRTSTYDEQSDGRLGHGISKNAKNVEQLTL</sequence>
<dbReference type="SMART" id="SM00415">
    <property type="entry name" value="HSF"/>
    <property type="match status" value="1"/>
</dbReference>
<feature type="compositionally biased region" description="Low complexity" evidence="10">
    <location>
        <begin position="263"/>
        <end position="273"/>
    </location>
</feature>
<dbReference type="Proteomes" id="UP000030645">
    <property type="component" value="Unassembled WGS sequence"/>
</dbReference>
<dbReference type="InterPro" id="IPR000232">
    <property type="entry name" value="HSF_DNA-bd"/>
</dbReference>
<proteinExistence type="inferred from homology"/>
<evidence type="ECO:0000259" key="11">
    <source>
        <dbReference type="PROSITE" id="PS00434"/>
    </source>
</evidence>
<keyword evidence="3" id="KW-0805">Transcription regulation</keyword>
<feature type="compositionally biased region" description="Polar residues" evidence="10">
    <location>
        <begin position="443"/>
        <end position="453"/>
    </location>
</feature>
<evidence type="ECO:0000256" key="2">
    <source>
        <dbReference type="ARBA" id="ARBA00022553"/>
    </source>
</evidence>
<accession>W9RUK3</accession>
<gene>
    <name evidence="12" type="ORF">L484_026847</name>
</gene>
<protein>
    <submittedName>
        <fullName evidence="12">Heat stress transcription factor A-5</fullName>
    </submittedName>
</protein>
<organism evidence="12 13">
    <name type="scientific">Morus notabilis</name>
    <dbReference type="NCBI Taxonomy" id="981085"/>
    <lineage>
        <taxon>Eukaryota</taxon>
        <taxon>Viridiplantae</taxon>
        <taxon>Streptophyta</taxon>
        <taxon>Embryophyta</taxon>
        <taxon>Tracheophyta</taxon>
        <taxon>Spermatophyta</taxon>
        <taxon>Magnoliopsida</taxon>
        <taxon>eudicotyledons</taxon>
        <taxon>Gunneridae</taxon>
        <taxon>Pentapetalae</taxon>
        <taxon>rosids</taxon>
        <taxon>fabids</taxon>
        <taxon>Rosales</taxon>
        <taxon>Moraceae</taxon>
        <taxon>Moreae</taxon>
        <taxon>Morus</taxon>
    </lineage>
</organism>
<dbReference type="InterPro" id="IPR036390">
    <property type="entry name" value="WH_DNA-bd_sf"/>
</dbReference>
<evidence type="ECO:0000256" key="3">
    <source>
        <dbReference type="ARBA" id="ARBA00023015"/>
    </source>
</evidence>
<dbReference type="PANTHER" id="PTHR10015:SF377">
    <property type="entry name" value="HEAT STRESS TRANSCRIPTION FACTOR A-5"/>
    <property type="match status" value="1"/>
</dbReference>
<keyword evidence="7" id="KW-0539">Nucleus</keyword>
<keyword evidence="13" id="KW-1185">Reference proteome</keyword>
<dbReference type="Pfam" id="PF00447">
    <property type="entry name" value="HSF_DNA-bind"/>
    <property type="match status" value="1"/>
</dbReference>
<dbReference type="KEGG" id="mnt:21409489"/>
<evidence type="ECO:0000256" key="6">
    <source>
        <dbReference type="ARBA" id="ARBA00023163"/>
    </source>
</evidence>
<feature type="domain" description="HSF-type DNA-binding" evidence="11">
    <location>
        <begin position="61"/>
        <end position="85"/>
    </location>
</feature>
<keyword evidence="5" id="KW-0238">DNA-binding</keyword>
<dbReference type="SUPFAM" id="SSF46785">
    <property type="entry name" value="Winged helix' DNA-binding domain"/>
    <property type="match status" value="1"/>
</dbReference>
<reference evidence="13" key="1">
    <citation type="submission" date="2013-01" db="EMBL/GenBank/DDBJ databases">
        <title>Draft Genome Sequence of a Mulberry Tree, Morus notabilis C.K. Schneid.</title>
        <authorList>
            <person name="He N."/>
            <person name="Zhao S."/>
        </authorList>
    </citation>
    <scope>NUCLEOTIDE SEQUENCE</scope>
</reference>
<keyword evidence="4" id="KW-0346">Stress response</keyword>
<evidence type="ECO:0000256" key="1">
    <source>
        <dbReference type="ARBA" id="ARBA00004123"/>
    </source>
</evidence>
<evidence type="ECO:0000256" key="4">
    <source>
        <dbReference type="ARBA" id="ARBA00023016"/>
    </source>
</evidence>
<evidence type="ECO:0000256" key="9">
    <source>
        <dbReference type="SAM" id="Coils"/>
    </source>
</evidence>
<comment type="similarity">
    <text evidence="8">Belongs to the HSF family. Class A subfamily.</text>
</comment>
<dbReference type="GO" id="GO:0000978">
    <property type="term" value="F:RNA polymerase II cis-regulatory region sequence-specific DNA binding"/>
    <property type="evidence" value="ECO:0007669"/>
    <property type="project" value="TreeGrafter"/>
</dbReference>